<keyword evidence="1" id="KW-1133">Transmembrane helix</keyword>
<protein>
    <submittedName>
        <fullName evidence="2">Uncharacterized protein</fullName>
    </submittedName>
</protein>
<dbReference type="RefSeq" id="WP_214438273.1">
    <property type="nucleotide sequence ID" value="NZ_JAECZB010000008.1"/>
</dbReference>
<evidence type="ECO:0000313" key="3">
    <source>
        <dbReference type="Proteomes" id="UP000599391"/>
    </source>
</evidence>
<dbReference type="AlphaFoldDB" id="A0A8J7L2R4"/>
<dbReference type="EMBL" id="JAECZB010000008">
    <property type="protein sequence ID" value="MBH8551957.1"/>
    <property type="molecule type" value="Genomic_DNA"/>
</dbReference>
<reference evidence="2 3" key="1">
    <citation type="journal article" date="2021" name="Int. J. Syst. Evol. Microbiol.">
        <title>Amazonocrinis nigriterrae gen. nov., sp. nov., Atlanticothrix silvestris gen. nov., sp. nov. and Dendronalium phyllosphericum gen. nov., sp. nov., nostocacean cyanobacteria from Brazilian environments.</title>
        <authorList>
            <person name="Alvarenga D.O."/>
            <person name="Andreote A.P.D."/>
            <person name="Branco L.H.Z."/>
            <person name="Delbaje E."/>
            <person name="Cruz R.B."/>
            <person name="Varani A.M."/>
            <person name="Fiore M.F."/>
        </authorList>
    </citation>
    <scope>NUCLEOTIDE SEQUENCE [LARGE SCALE GENOMIC DNA]</scope>
    <source>
        <strain evidence="2 3">CENA357</strain>
    </source>
</reference>
<accession>A0A8J7L2R4</accession>
<keyword evidence="3" id="KW-1185">Reference proteome</keyword>
<comment type="caution">
    <text evidence="2">The sequence shown here is derived from an EMBL/GenBank/DDBJ whole genome shotgun (WGS) entry which is preliminary data.</text>
</comment>
<proteinExistence type="predicted"/>
<keyword evidence="1" id="KW-0812">Transmembrane</keyword>
<keyword evidence="1" id="KW-0472">Membrane</keyword>
<evidence type="ECO:0000313" key="2">
    <source>
        <dbReference type="EMBL" id="MBH8551957.1"/>
    </source>
</evidence>
<name>A0A8J7L2R4_9CYAN</name>
<feature type="transmembrane region" description="Helical" evidence="1">
    <location>
        <begin position="20"/>
        <end position="44"/>
    </location>
</feature>
<dbReference type="Proteomes" id="UP000599391">
    <property type="component" value="Unassembled WGS sequence"/>
</dbReference>
<sequence>MSQSLSEQPKLEFSTTIKNGHTLLLGMLSVNLYFGRSLVLVFVCDRF</sequence>
<organism evidence="2 3">
    <name type="scientific">Atlanticothrix silvestris CENA357</name>
    <dbReference type="NCBI Taxonomy" id="1725252"/>
    <lineage>
        <taxon>Bacteria</taxon>
        <taxon>Bacillati</taxon>
        <taxon>Cyanobacteriota</taxon>
        <taxon>Cyanophyceae</taxon>
        <taxon>Nostocales</taxon>
        <taxon>Nodulariaceae</taxon>
        <taxon>Atlanticothrix</taxon>
        <taxon>Atlanticothrix silvestris</taxon>
    </lineage>
</organism>
<gene>
    <name evidence="2" type="ORF">I8751_06100</name>
</gene>
<evidence type="ECO:0000256" key="1">
    <source>
        <dbReference type="SAM" id="Phobius"/>
    </source>
</evidence>